<dbReference type="RefSeq" id="WP_106054836.1">
    <property type="nucleotide sequence ID" value="NZ_CALXOB010000031.1"/>
</dbReference>
<proteinExistence type="predicted"/>
<name>A0A844G0K0_9BACT</name>
<comment type="caution">
    <text evidence="3">The sequence shown here is derived from an EMBL/GenBank/DDBJ whole genome shotgun (WGS) entry which is preliminary data.</text>
</comment>
<evidence type="ECO:0000313" key="3">
    <source>
        <dbReference type="EMBL" id="MST96049.1"/>
    </source>
</evidence>
<evidence type="ECO:0000256" key="1">
    <source>
        <dbReference type="PIRSR" id="PIRSR016487-1"/>
    </source>
</evidence>
<dbReference type="Pfam" id="PF01928">
    <property type="entry name" value="CYTH"/>
    <property type="match status" value="1"/>
</dbReference>
<evidence type="ECO:0000259" key="2">
    <source>
        <dbReference type="PROSITE" id="PS51707"/>
    </source>
</evidence>
<dbReference type="PIRSF" id="PIRSF016487">
    <property type="entry name" value="CYTH_UCP016487"/>
    <property type="match status" value="1"/>
</dbReference>
<dbReference type="Proteomes" id="UP000435649">
    <property type="component" value="Unassembled WGS sequence"/>
</dbReference>
<evidence type="ECO:0000313" key="4">
    <source>
        <dbReference type="Proteomes" id="UP000435649"/>
    </source>
</evidence>
<protein>
    <submittedName>
        <fullName evidence="3">CYTH domain-containing protein</fullName>
    </submittedName>
</protein>
<dbReference type="PANTHER" id="PTHR40114">
    <property type="entry name" value="SLR0698 PROTEIN"/>
    <property type="match status" value="1"/>
</dbReference>
<dbReference type="SUPFAM" id="SSF55154">
    <property type="entry name" value="CYTH-like phosphatases"/>
    <property type="match status" value="1"/>
</dbReference>
<dbReference type="AlphaFoldDB" id="A0A844G0K0"/>
<accession>A0A844G0K0</accession>
<sequence length="163" mass="18428">MAVEIERKFLLASEAWRSGAESAVRMVQGYFELLPPSPTVRVRIAGEKAFLTVKGPVRNISRSEFEYEIPVADAEAMLREFCGGRVVEKVRYLVPYGGFVWEVDEYFGENEGLFTAEIELDGEEASFSVPPWLGPEVSADRRYSNGALSRNPYRRWNNAPKQA</sequence>
<dbReference type="Gene3D" id="2.40.320.10">
    <property type="entry name" value="Hypothetical Protein Pfu-838710-001"/>
    <property type="match status" value="1"/>
</dbReference>
<dbReference type="CDD" id="cd07891">
    <property type="entry name" value="CYTH-like_CthTTM-like_1"/>
    <property type="match status" value="1"/>
</dbReference>
<dbReference type="InterPro" id="IPR033469">
    <property type="entry name" value="CYTH-like_dom_sf"/>
</dbReference>
<dbReference type="EMBL" id="VUNS01000002">
    <property type="protein sequence ID" value="MST96049.1"/>
    <property type="molecule type" value="Genomic_DNA"/>
</dbReference>
<feature type="active site" description="Proton acceptor" evidence="1">
    <location>
        <position position="30"/>
    </location>
</feature>
<dbReference type="PROSITE" id="PS51707">
    <property type="entry name" value="CYTH"/>
    <property type="match status" value="1"/>
</dbReference>
<dbReference type="InterPro" id="IPR023577">
    <property type="entry name" value="CYTH_domain"/>
</dbReference>
<dbReference type="PANTHER" id="PTHR40114:SF1">
    <property type="entry name" value="SLR0698 PROTEIN"/>
    <property type="match status" value="1"/>
</dbReference>
<organism evidence="3 4">
    <name type="scientific">Victivallis lenta</name>
    <dbReference type="NCBI Taxonomy" id="2606640"/>
    <lineage>
        <taxon>Bacteria</taxon>
        <taxon>Pseudomonadati</taxon>
        <taxon>Lentisphaerota</taxon>
        <taxon>Lentisphaeria</taxon>
        <taxon>Victivallales</taxon>
        <taxon>Victivallaceae</taxon>
        <taxon>Victivallis</taxon>
    </lineage>
</organism>
<reference evidence="3 4" key="1">
    <citation type="submission" date="2019-08" db="EMBL/GenBank/DDBJ databases">
        <title>In-depth cultivation of the pig gut microbiome towards novel bacterial diversity and tailored functional studies.</title>
        <authorList>
            <person name="Wylensek D."/>
            <person name="Hitch T.C.A."/>
            <person name="Clavel T."/>
        </authorList>
    </citation>
    <scope>NUCLEOTIDE SEQUENCE [LARGE SCALE GENOMIC DNA]</scope>
    <source>
        <strain evidence="3 4">BBE-744-WT-12</strain>
    </source>
</reference>
<feature type="domain" description="CYTH" evidence="2">
    <location>
        <begin position="2"/>
        <end position="149"/>
    </location>
</feature>
<keyword evidence="4" id="KW-1185">Reference proteome</keyword>
<dbReference type="SMART" id="SM01118">
    <property type="entry name" value="CYTH"/>
    <property type="match status" value="1"/>
</dbReference>
<gene>
    <name evidence="3" type="ORF">FYJ85_03190</name>
</gene>
<dbReference type="InterPro" id="IPR012042">
    <property type="entry name" value="NeuTTM/CthTTM-like"/>
</dbReference>